<feature type="transmembrane region" description="Helical" evidence="1">
    <location>
        <begin position="143"/>
        <end position="161"/>
    </location>
</feature>
<reference evidence="3 4" key="1">
    <citation type="submission" date="2014-02" db="EMBL/GenBank/DDBJ databases">
        <title>The small core and large imbalanced accessory genome model reveals a collaborative survival strategy of Sorangium cellulosum strains in nature.</title>
        <authorList>
            <person name="Han K."/>
            <person name="Peng R."/>
            <person name="Blom J."/>
            <person name="Li Y.-Z."/>
        </authorList>
    </citation>
    <scope>NUCLEOTIDE SEQUENCE [LARGE SCALE GENOMIC DNA]</scope>
    <source>
        <strain evidence="3 4">So0011-07</strain>
    </source>
</reference>
<feature type="transmembrane region" description="Helical" evidence="1">
    <location>
        <begin position="240"/>
        <end position="260"/>
    </location>
</feature>
<dbReference type="AlphaFoldDB" id="A0A150STG6"/>
<dbReference type="EMBL" id="JEMB01000604">
    <property type="protein sequence ID" value="KYF95794.1"/>
    <property type="molecule type" value="Genomic_DNA"/>
</dbReference>
<feature type="transmembrane region" description="Helical" evidence="1">
    <location>
        <begin position="313"/>
        <end position="332"/>
    </location>
</feature>
<name>A0A150STG6_SORCE</name>
<dbReference type="Proteomes" id="UP000075635">
    <property type="component" value="Unassembled WGS sequence"/>
</dbReference>
<dbReference type="InterPro" id="IPR007349">
    <property type="entry name" value="DUF418"/>
</dbReference>
<evidence type="ECO:0000256" key="1">
    <source>
        <dbReference type="SAM" id="Phobius"/>
    </source>
</evidence>
<sequence>MDPSIDPQARADVTHRSLAPDLVRGFMLLLIAVAHAPAFVSRWDLGPAALNTFAALVRALFAENQARALFVFLFGYALGQLTQRELARGSDWSSIRGLLRRRGLWLIVIGLAHSALLVPLDILAVYGLTLLLVAPLVRTRDSVLWRISVLTLVPATLLLSWQSVTALTAAATGNPITLAQDMAPDYGAHVLAGLPFWPLKTAVSTIVVVPGMLPGLWAARRRILDEPERHAPWLLRVASICMAVSFIGRLPMALLLAGVWTTSWTWTVAGAHALTGYAGGLGMAAAAGLVAIRVGSDRGRVTAALAALGQRSLTFYLFQSAVWVALFYPFTLDLRDDMGFAASCAVAVALWLVSMLLAEGMRRADHRGPAEVLLRWLSTRRAAPVVSRYGRRSSSNSLRG</sequence>
<feature type="transmembrane region" description="Helical" evidence="1">
    <location>
        <begin position="103"/>
        <end position="131"/>
    </location>
</feature>
<dbReference type="Pfam" id="PF04235">
    <property type="entry name" value="DUF418"/>
    <property type="match status" value="1"/>
</dbReference>
<keyword evidence="1" id="KW-0812">Transmembrane</keyword>
<proteinExistence type="predicted"/>
<keyword evidence="1" id="KW-1133">Transmembrane helix</keyword>
<organism evidence="3 4">
    <name type="scientific">Sorangium cellulosum</name>
    <name type="common">Polyangium cellulosum</name>
    <dbReference type="NCBI Taxonomy" id="56"/>
    <lineage>
        <taxon>Bacteria</taxon>
        <taxon>Pseudomonadati</taxon>
        <taxon>Myxococcota</taxon>
        <taxon>Polyangia</taxon>
        <taxon>Polyangiales</taxon>
        <taxon>Polyangiaceae</taxon>
        <taxon>Sorangium</taxon>
    </lineage>
</organism>
<comment type="caution">
    <text evidence="3">The sequence shown here is derived from an EMBL/GenBank/DDBJ whole genome shotgun (WGS) entry which is preliminary data.</text>
</comment>
<accession>A0A150STG6</accession>
<feature type="domain" description="DUF418" evidence="2">
    <location>
        <begin position="218"/>
        <end position="379"/>
    </location>
</feature>
<feature type="transmembrane region" description="Helical" evidence="1">
    <location>
        <begin position="266"/>
        <end position="292"/>
    </location>
</feature>
<feature type="transmembrane region" description="Helical" evidence="1">
    <location>
        <begin position="201"/>
        <end position="219"/>
    </location>
</feature>
<dbReference type="PANTHER" id="PTHR30590">
    <property type="entry name" value="INNER MEMBRANE PROTEIN"/>
    <property type="match status" value="1"/>
</dbReference>
<protein>
    <recommendedName>
        <fullName evidence="2">DUF418 domain-containing protein</fullName>
    </recommendedName>
</protein>
<evidence type="ECO:0000259" key="2">
    <source>
        <dbReference type="Pfam" id="PF04235"/>
    </source>
</evidence>
<dbReference type="PANTHER" id="PTHR30590:SF2">
    <property type="entry name" value="INNER MEMBRANE PROTEIN"/>
    <property type="match status" value="1"/>
</dbReference>
<feature type="transmembrane region" description="Helical" evidence="1">
    <location>
        <begin position="26"/>
        <end position="45"/>
    </location>
</feature>
<evidence type="ECO:0000313" key="4">
    <source>
        <dbReference type="Proteomes" id="UP000075635"/>
    </source>
</evidence>
<keyword evidence="1" id="KW-0472">Membrane</keyword>
<gene>
    <name evidence="3" type="ORF">BE17_12460</name>
</gene>
<feature type="transmembrane region" description="Helical" evidence="1">
    <location>
        <begin position="338"/>
        <end position="358"/>
    </location>
</feature>
<dbReference type="InterPro" id="IPR052529">
    <property type="entry name" value="Bact_Transport_Assoc"/>
</dbReference>
<evidence type="ECO:0000313" key="3">
    <source>
        <dbReference type="EMBL" id="KYF95794.1"/>
    </source>
</evidence>